<evidence type="ECO:0000256" key="6">
    <source>
        <dbReference type="ARBA" id="ARBA00023136"/>
    </source>
</evidence>
<keyword evidence="5 7" id="KW-1133">Transmembrane helix</keyword>
<evidence type="ECO:0000256" key="2">
    <source>
        <dbReference type="ARBA" id="ARBA00022448"/>
    </source>
</evidence>
<evidence type="ECO:0000256" key="1">
    <source>
        <dbReference type="ARBA" id="ARBA00004651"/>
    </source>
</evidence>
<organism evidence="9 10">
    <name type="scientific">Paenibacillus allorhizosphaerae</name>
    <dbReference type="NCBI Taxonomy" id="2849866"/>
    <lineage>
        <taxon>Bacteria</taxon>
        <taxon>Bacillati</taxon>
        <taxon>Bacillota</taxon>
        <taxon>Bacilli</taxon>
        <taxon>Bacillales</taxon>
        <taxon>Paenibacillaceae</taxon>
        <taxon>Paenibacillus</taxon>
    </lineage>
</organism>
<evidence type="ECO:0000256" key="4">
    <source>
        <dbReference type="ARBA" id="ARBA00022692"/>
    </source>
</evidence>
<protein>
    <submittedName>
        <fullName evidence="9">Diacetylchitobiose uptake system permease protein DasC</fullName>
    </submittedName>
</protein>
<gene>
    <name evidence="9" type="primary">dasC_1</name>
    <name evidence="9" type="ORF">PAECIP111802_00307</name>
</gene>
<evidence type="ECO:0000256" key="7">
    <source>
        <dbReference type="RuleBase" id="RU363032"/>
    </source>
</evidence>
<dbReference type="CDD" id="cd06261">
    <property type="entry name" value="TM_PBP2"/>
    <property type="match status" value="1"/>
</dbReference>
<comment type="similarity">
    <text evidence="7">Belongs to the binding-protein-dependent transport system permease family.</text>
</comment>
<feature type="transmembrane region" description="Helical" evidence="7">
    <location>
        <begin position="231"/>
        <end position="251"/>
    </location>
</feature>
<dbReference type="Proteomes" id="UP000730618">
    <property type="component" value="Unassembled WGS sequence"/>
</dbReference>
<evidence type="ECO:0000256" key="5">
    <source>
        <dbReference type="ARBA" id="ARBA00022989"/>
    </source>
</evidence>
<evidence type="ECO:0000259" key="8">
    <source>
        <dbReference type="PROSITE" id="PS50928"/>
    </source>
</evidence>
<dbReference type="Pfam" id="PF00528">
    <property type="entry name" value="BPD_transp_1"/>
    <property type="match status" value="1"/>
</dbReference>
<keyword evidence="3" id="KW-1003">Cell membrane</keyword>
<feature type="transmembrane region" description="Helical" evidence="7">
    <location>
        <begin position="131"/>
        <end position="152"/>
    </location>
</feature>
<dbReference type="PANTHER" id="PTHR43744">
    <property type="entry name" value="ABC TRANSPORTER PERMEASE PROTEIN MG189-RELATED-RELATED"/>
    <property type="match status" value="1"/>
</dbReference>
<name>A0ABN7TG50_9BACL</name>
<comment type="caution">
    <text evidence="9">The sequence shown here is derived from an EMBL/GenBank/DDBJ whole genome shotgun (WGS) entry which is preliminary data.</text>
</comment>
<keyword evidence="10" id="KW-1185">Reference proteome</keyword>
<keyword evidence="6 7" id="KW-0472">Membrane</keyword>
<evidence type="ECO:0000313" key="9">
    <source>
        <dbReference type="EMBL" id="CAG7616608.1"/>
    </source>
</evidence>
<proteinExistence type="inferred from homology"/>
<sequence length="267" mass="30030">MKVLKWTFLLLVTAISLVPFYVMLTMSTYYNEDIFKGLPLWPSDYLPENLKTVFATNFFRVYANSLIVSVCSVVLSVLISALAGYAVAKYEFRMKRFMNYFIIITLMVPSQVGLIGYIIQMKHMGLGNTLFPIILIWTAFPFGAFFMTQYIKDSVPSEMIECARIDGCSEPGILFRIVFPLIVPGLSTLATLVFLWSWNNYLLPLVTINNSKWYTIPVFVSNLGIVHRTDYAARMAALAMSTIPVLIVFLLGSKTFIKGITAGAIKG</sequence>
<feature type="transmembrane region" description="Helical" evidence="7">
    <location>
        <begin position="66"/>
        <end position="88"/>
    </location>
</feature>
<evidence type="ECO:0000256" key="3">
    <source>
        <dbReference type="ARBA" id="ARBA00022475"/>
    </source>
</evidence>
<feature type="domain" description="ABC transmembrane type-1" evidence="8">
    <location>
        <begin position="62"/>
        <end position="252"/>
    </location>
</feature>
<keyword evidence="4 7" id="KW-0812">Transmembrane</keyword>
<accession>A0ABN7TG50</accession>
<evidence type="ECO:0000313" key="10">
    <source>
        <dbReference type="Proteomes" id="UP000730618"/>
    </source>
</evidence>
<reference evidence="9 10" key="1">
    <citation type="submission" date="2021-06" db="EMBL/GenBank/DDBJ databases">
        <authorList>
            <person name="Criscuolo A."/>
        </authorList>
    </citation>
    <scope>NUCLEOTIDE SEQUENCE [LARGE SCALE GENOMIC DNA]</scope>
    <source>
        <strain evidence="10">CIP 111802</strain>
    </source>
</reference>
<dbReference type="InterPro" id="IPR000515">
    <property type="entry name" value="MetI-like"/>
</dbReference>
<comment type="subcellular location">
    <subcellularLocation>
        <location evidence="1 7">Cell membrane</location>
        <topology evidence="1 7">Multi-pass membrane protein</topology>
    </subcellularLocation>
</comment>
<dbReference type="PROSITE" id="PS50928">
    <property type="entry name" value="ABC_TM1"/>
    <property type="match status" value="1"/>
</dbReference>
<feature type="transmembrane region" description="Helical" evidence="7">
    <location>
        <begin position="100"/>
        <end position="119"/>
    </location>
</feature>
<dbReference type="RefSeq" id="WP_218096679.1">
    <property type="nucleotide sequence ID" value="NZ_CAJVCE010000001.1"/>
</dbReference>
<dbReference type="EMBL" id="CAJVCE010000001">
    <property type="protein sequence ID" value="CAG7616608.1"/>
    <property type="molecule type" value="Genomic_DNA"/>
</dbReference>
<keyword evidence="2 7" id="KW-0813">Transport</keyword>
<feature type="transmembrane region" description="Helical" evidence="7">
    <location>
        <begin position="173"/>
        <end position="196"/>
    </location>
</feature>
<dbReference type="PANTHER" id="PTHR43744:SF8">
    <property type="entry name" value="SN-GLYCEROL-3-PHOSPHATE TRANSPORT SYSTEM PERMEASE PROTEIN UGPE"/>
    <property type="match status" value="1"/>
</dbReference>
<feature type="transmembrane region" description="Helical" evidence="7">
    <location>
        <begin position="7"/>
        <end position="30"/>
    </location>
</feature>